<dbReference type="OrthoDB" id="9814088at2"/>
<keyword evidence="2" id="KW-0862">Zinc</keyword>
<dbReference type="PROSITE" id="PS50966">
    <property type="entry name" value="ZF_SWIM"/>
    <property type="match status" value="1"/>
</dbReference>
<dbReference type="InterPro" id="IPR027417">
    <property type="entry name" value="P-loop_NTPase"/>
</dbReference>
<dbReference type="SMART" id="SM00490">
    <property type="entry name" value="HELICc"/>
    <property type="match status" value="1"/>
</dbReference>
<dbReference type="PROSITE" id="PS51192">
    <property type="entry name" value="HELICASE_ATP_BIND_1"/>
    <property type="match status" value="1"/>
</dbReference>
<gene>
    <name evidence="7" type="ORF">FXB38_28355</name>
</gene>
<evidence type="ECO:0000313" key="8">
    <source>
        <dbReference type="Proteomes" id="UP000324853"/>
    </source>
</evidence>
<keyword evidence="2" id="KW-0863">Zinc-finger</keyword>
<keyword evidence="7" id="KW-0547">Nucleotide-binding</keyword>
<feature type="region of interest" description="Disordered" evidence="3">
    <location>
        <begin position="98"/>
        <end position="124"/>
    </location>
</feature>
<dbReference type="SUPFAM" id="SSF52540">
    <property type="entry name" value="P-loop containing nucleoside triphosphate hydrolases"/>
    <property type="match status" value="2"/>
</dbReference>
<protein>
    <submittedName>
        <fullName evidence="7">DEAD/DEAH box helicase</fullName>
    </submittedName>
</protein>
<dbReference type="GO" id="GO:0005524">
    <property type="term" value="F:ATP binding"/>
    <property type="evidence" value="ECO:0007669"/>
    <property type="project" value="InterPro"/>
</dbReference>
<evidence type="ECO:0000256" key="1">
    <source>
        <dbReference type="ARBA" id="ARBA00022801"/>
    </source>
</evidence>
<evidence type="ECO:0000259" key="6">
    <source>
        <dbReference type="PROSITE" id="PS51194"/>
    </source>
</evidence>
<dbReference type="InterPro" id="IPR038718">
    <property type="entry name" value="SNF2-like_sf"/>
</dbReference>
<feature type="compositionally biased region" description="Pro residues" evidence="3">
    <location>
        <begin position="102"/>
        <end position="111"/>
    </location>
</feature>
<dbReference type="InterPro" id="IPR049730">
    <property type="entry name" value="SNF2/RAD54-like_C"/>
</dbReference>
<dbReference type="Pfam" id="PF00176">
    <property type="entry name" value="SNF2-rel_dom"/>
    <property type="match status" value="1"/>
</dbReference>
<dbReference type="GO" id="GO:0004386">
    <property type="term" value="F:helicase activity"/>
    <property type="evidence" value="ECO:0007669"/>
    <property type="project" value="UniProtKB-KW"/>
</dbReference>
<evidence type="ECO:0000259" key="4">
    <source>
        <dbReference type="PROSITE" id="PS50966"/>
    </source>
</evidence>
<reference evidence="7 8" key="1">
    <citation type="submission" date="2019-08" db="EMBL/GenBank/DDBJ databases">
        <title>Bradyrhizobium hipponensis sp. nov., a rhizobium isolated from a Lupinus angustifolius root nodule in Tunisia.</title>
        <authorList>
            <person name="Off K."/>
            <person name="Rejili M."/>
            <person name="Mars M."/>
            <person name="Brachmann A."/>
            <person name="Marin M."/>
        </authorList>
    </citation>
    <scope>NUCLEOTIDE SEQUENCE [LARGE SCALE GENOMIC DNA]</scope>
    <source>
        <strain evidence="7 8">CTAW11</strain>
    </source>
</reference>
<name>A0A5S4WFN4_9BRAD</name>
<dbReference type="Gene3D" id="3.40.50.10810">
    <property type="entry name" value="Tandem AAA-ATPase domain"/>
    <property type="match status" value="1"/>
</dbReference>
<keyword evidence="1" id="KW-0378">Hydrolase</keyword>
<dbReference type="CDD" id="cd18012">
    <property type="entry name" value="DEXQc_arch_SWI2_SNF2"/>
    <property type="match status" value="1"/>
</dbReference>
<keyword evidence="7" id="KW-0067">ATP-binding</keyword>
<dbReference type="GO" id="GO:0008270">
    <property type="term" value="F:zinc ion binding"/>
    <property type="evidence" value="ECO:0007669"/>
    <property type="project" value="UniProtKB-KW"/>
</dbReference>
<proteinExistence type="predicted"/>
<feature type="domain" description="Helicase C-terminal" evidence="6">
    <location>
        <begin position="941"/>
        <end position="1099"/>
    </location>
</feature>
<evidence type="ECO:0000259" key="5">
    <source>
        <dbReference type="PROSITE" id="PS51192"/>
    </source>
</evidence>
<evidence type="ECO:0000313" key="7">
    <source>
        <dbReference type="EMBL" id="TYL78606.1"/>
    </source>
</evidence>
<dbReference type="AlphaFoldDB" id="A0A5S4WFN4"/>
<dbReference type="Pfam" id="PF00271">
    <property type="entry name" value="Helicase_C"/>
    <property type="match status" value="1"/>
</dbReference>
<dbReference type="InterPro" id="IPR007527">
    <property type="entry name" value="Znf_SWIM"/>
</dbReference>
<keyword evidence="8" id="KW-1185">Reference proteome</keyword>
<keyword evidence="7" id="KW-0347">Helicase</keyword>
<dbReference type="Proteomes" id="UP000324853">
    <property type="component" value="Unassembled WGS sequence"/>
</dbReference>
<evidence type="ECO:0000256" key="2">
    <source>
        <dbReference type="PROSITE-ProRule" id="PRU00325"/>
    </source>
</evidence>
<feature type="domain" description="Helicase ATP-binding" evidence="5">
    <location>
        <begin position="657"/>
        <end position="817"/>
    </location>
</feature>
<dbReference type="CDD" id="cd18793">
    <property type="entry name" value="SF2_C_SNF"/>
    <property type="match status" value="1"/>
</dbReference>
<accession>A0A5S4WFN4</accession>
<dbReference type="Gene3D" id="3.40.50.300">
    <property type="entry name" value="P-loop containing nucleotide triphosphate hydrolases"/>
    <property type="match status" value="1"/>
</dbReference>
<organism evidence="7 8">
    <name type="scientific">Bradyrhizobium cytisi</name>
    <dbReference type="NCBI Taxonomy" id="515489"/>
    <lineage>
        <taxon>Bacteria</taxon>
        <taxon>Pseudomonadati</taxon>
        <taxon>Pseudomonadota</taxon>
        <taxon>Alphaproteobacteria</taxon>
        <taxon>Hyphomicrobiales</taxon>
        <taxon>Nitrobacteraceae</taxon>
        <taxon>Bradyrhizobium</taxon>
    </lineage>
</organism>
<feature type="domain" description="SWIM-type" evidence="4">
    <location>
        <begin position="56"/>
        <end position="95"/>
    </location>
</feature>
<dbReference type="SMART" id="SM00487">
    <property type="entry name" value="DEXDc"/>
    <property type="match status" value="1"/>
</dbReference>
<dbReference type="PROSITE" id="PS51194">
    <property type="entry name" value="HELICASE_CTER"/>
    <property type="match status" value="1"/>
</dbReference>
<dbReference type="InterPro" id="IPR014001">
    <property type="entry name" value="Helicase_ATP-bd"/>
</dbReference>
<dbReference type="Pfam" id="PF04434">
    <property type="entry name" value="SWIM"/>
    <property type="match status" value="1"/>
</dbReference>
<keyword evidence="2" id="KW-0479">Metal-binding</keyword>
<evidence type="ECO:0000256" key="3">
    <source>
        <dbReference type="SAM" id="MobiDB-lite"/>
    </source>
</evidence>
<sequence>MLSDVLKRKEIYSYFNRSAMEKAHAYQAQGRVSAVGVSDDLTHISSRVLGSASSNYRVDIQLEFDNGRLTDIDGDCSCPMALNCKHVAATLLEALSDRQPSTLPPVPPPQAAKPAKTEAPSAPPVLGVEVNNWIDTVGRAARSGDHAADESQRLLYCLQPSDDPMPYLAITLRSVRLRKGGDFADNYTSPSLYEFKPERAPKYFRDVDVDIVTEANGRIRKSYTQGPCPEELLHRIVATGRAFWLDHKRAPLSWGEAREGRIEWRPATRGVAPNLVVSGAVALNAEPPVYVDEASGVIGPVQLGLPPRLACQFLAAPSIPRAQLEEVSRRLSQRLPELHHGLLPVPPAAAVLVDEDPRPVLRLKPGHVGASYYYYRNKNEQSGPAGVASLGFRYGGFDIDPSQRASRLELFQGGQVYAIARRQAKEKQARKRLADAGLTEARSALPILDYRHATDLTLRDQRGWFDFLALHAGQLRSEGFEILTDDDFPFRMAESSGDFDAVLESSGIDWFELSLGIEIEGERRDLAPLLAALVSTPGFSPESLTALADKGERFLLPLADGRHVALAADRFLPLVLALHGLHMSGAFEDASRSIRLSRADVVPLLGVENERFAFGGADSLRRLAGLLQARGLTAPELPPTFRATLRPYQAQGVAWLDLLRESGLGGILADDMGLGKTVQILALIALEKARGHLANPVLVVAPTSLMTNWSAEAQKFAPELKVLVLHGADRKHKFPAIAEHDLVLTTYPLIARDREILLAREWHMAVLDEAQTVKNPDAATTRFLRETKAQHRFCLTGTPMENHLGELWSIMSFVNPGYLGDKAAFSRQWRTPIEKRADKPRTAALARRVKPFLLRRTKTEVATELPAKSEMVETITLEGPQRDLYDSIRLAMSRKVREAIAKRGLAKSHIVVLEALLRMRQACCDPALLKLDDGVERPSAKLDRLIDMVGELLSEGRKIIIFSQFTSMLDLVRKRLDTGGLRYSILTGQTKDRKTAIESFQQGAAEIFLVSLKAGGVGLNLTAADTVIIFDPWWNPAVEEQAIDRAYRIGQDKAVFVYRLVATGTIEEKMDELKSRKRALADGLFDRDGGIAAALTESDVNALFDA</sequence>
<dbReference type="EMBL" id="VSSR01000048">
    <property type="protein sequence ID" value="TYL78606.1"/>
    <property type="molecule type" value="Genomic_DNA"/>
</dbReference>
<comment type="caution">
    <text evidence="7">The sequence shown here is derived from an EMBL/GenBank/DDBJ whole genome shotgun (WGS) entry which is preliminary data.</text>
</comment>
<dbReference type="PANTHER" id="PTHR10799">
    <property type="entry name" value="SNF2/RAD54 HELICASE FAMILY"/>
    <property type="match status" value="1"/>
</dbReference>
<dbReference type="GO" id="GO:0016787">
    <property type="term" value="F:hydrolase activity"/>
    <property type="evidence" value="ECO:0007669"/>
    <property type="project" value="UniProtKB-KW"/>
</dbReference>
<dbReference type="InterPro" id="IPR001650">
    <property type="entry name" value="Helicase_C-like"/>
</dbReference>
<dbReference type="InterPro" id="IPR000330">
    <property type="entry name" value="SNF2_N"/>
</dbReference>